<evidence type="ECO:0000313" key="1">
    <source>
        <dbReference type="EMBL" id="TYZ21941.1"/>
    </source>
</evidence>
<accession>A0A5D6W0I7</accession>
<evidence type="ECO:0000313" key="2">
    <source>
        <dbReference type="Proteomes" id="UP000323646"/>
    </source>
</evidence>
<gene>
    <name evidence="1" type="ORF">FZ040_09135</name>
</gene>
<name>A0A5D6W0I7_9FIRM</name>
<dbReference type="AlphaFoldDB" id="A0A5D6W0I7"/>
<comment type="caution">
    <text evidence="1">The sequence shown here is derived from an EMBL/GenBank/DDBJ whole genome shotgun (WGS) entry which is preliminary data.</text>
</comment>
<protein>
    <submittedName>
        <fullName evidence="1">DUF3375 domain-containing protein</fullName>
    </submittedName>
</protein>
<dbReference type="EMBL" id="VTOY01000007">
    <property type="protein sequence ID" value="TYZ21941.1"/>
    <property type="molecule type" value="Genomic_DNA"/>
</dbReference>
<keyword evidence="2" id="KW-1185">Reference proteome</keyword>
<dbReference type="Proteomes" id="UP000323646">
    <property type="component" value="Unassembled WGS sequence"/>
</dbReference>
<organism evidence="1 2">
    <name type="scientific">Selenomonas ruminis</name>
    <dbReference type="NCBI Taxonomy" id="2593411"/>
    <lineage>
        <taxon>Bacteria</taxon>
        <taxon>Bacillati</taxon>
        <taxon>Bacillota</taxon>
        <taxon>Negativicutes</taxon>
        <taxon>Selenomonadales</taxon>
        <taxon>Selenomonadaceae</taxon>
        <taxon>Selenomonas</taxon>
    </lineage>
</organism>
<dbReference type="InterPro" id="IPR021804">
    <property type="entry name" value="DUF3375"/>
</dbReference>
<reference evidence="1 2" key="1">
    <citation type="submission" date="2019-08" db="EMBL/GenBank/DDBJ databases">
        <title>Selenomonas sp. mPRGC5 and Selenomonas sp. mPRGC8 isolated from ruminal fluid of dairy goat (Capra hircus).</title>
        <authorList>
            <person name="Poothong S."/>
            <person name="Nuengjamnong C."/>
            <person name="Tanasupawat S."/>
        </authorList>
    </citation>
    <scope>NUCLEOTIDE SEQUENCE [LARGE SCALE GENOMIC DNA]</scope>
    <source>
        <strain evidence="2">mPRGC5</strain>
    </source>
</reference>
<dbReference type="OrthoDB" id="138803at2"/>
<sequence length="489" mass="56599">MVLAGIPDYMTYDYLRNLRMNHAAWRLLTADQAAFIAAFFYREFIAGKRRGIEAQELLEHLDMFLYDAQQQTEGEAFGRAPQDYLEIWSDPDHGWLRKYEYHDDWYYDLTAPAQKAVEWLVSLHKQDFVGTESRLRTVFNLLHEIARETDTDVEHRKAYLREQQQKIAAELAEIESSGVVKPQLDDVQVKERFLQAEDTAQAILADFREVEENFRELTRKVQDDVVKWTRGKGELLEKIFNESDIIRKSEQGRSFMAFWRYLMLSQQQEDFRETMAQLSKTEPIRELLPDHPLMSINREWVRAAGSVQQTLGQLSAQLRRYVDEAYLQEERTIYQLIQRIETSAVDKRGQLPGGEFTSIREIAPAVQLPMERRLFAPPQATKLVSPVLQAGSGEDGELSAIFNQVIVDREQLQTNVNDLLAERPEVSLAEVLAVHPLQQGLPELLGYLVLASHEEAEAFDSSALERILFERDGQKLMAVCNRVTFRRKS</sequence>
<proteinExistence type="predicted"/>
<dbReference type="Pfam" id="PF11855">
    <property type="entry name" value="DUF3375"/>
    <property type="match status" value="1"/>
</dbReference>